<dbReference type="EMBL" id="LR593887">
    <property type="protein sequence ID" value="VTS08402.1"/>
    <property type="molecule type" value="Genomic_DNA"/>
</dbReference>
<gene>
    <name evidence="1" type="ORF">GMBLW1_36700</name>
</gene>
<protein>
    <submittedName>
        <fullName evidence="1">Uncharacterized protein</fullName>
    </submittedName>
</protein>
<dbReference type="KEGG" id="tim:GMBLW1_36700"/>
<organism evidence="1">
    <name type="scientific">Tuwongella immobilis</name>
    <dbReference type="NCBI Taxonomy" id="692036"/>
    <lineage>
        <taxon>Bacteria</taxon>
        <taxon>Pseudomonadati</taxon>
        <taxon>Planctomycetota</taxon>
        <taxon>Planctomycetia</taxon>
        <taxon>Gemmatales</taxon>
        <taxon>Gemmataceae</taxon>
        <taxon>Tuwongella</taxon>
    </lineage>
</organism>
<evidence type="ECO:0000313" key="2">
    <source>
        <dbReference type="Proteomes" id="UP000464378"/>
    </source>
</evidence>
<dbReference type="InParanoid" id="A0A6C2YWJ8"/>
<sequence length="236" mass="27371">MPLVQFPSTVWEDIENLKSENAAVVKQAMESLLKRYEYPIEQYFKIRFRNHPLLKNEIDSIKNQTLADLSVGKGAEHLRSMTSESTPSFRAWLLKRIKWAAQSVERTLYARQSSHIHGAASLNELQANQDSIADEADTAYDRAFVESTLREVDRRLKARCDHPQYFDILKPYVRSDSTVPYADLCAQTGLRKEQLYGIVHKFRELWKVLLREIVLETVGSPSEVERELLELMRQCL</sequence>
<reference evidence="1" key="1">
    <citation type="submission" date="2019-04" db="EMBL/GenBank/DDBJ databases">
        <authorList>
            <consortium name="Science for Life Laboratories"/>
        </authorList>
    </citation>
    <scope>NUCLEOTIDE SEQUENCE</scope>
    <source>
        <strain evidence="1">MBLW1</strain>
    </source>
</reference>
<dbReference type="AlphaFoldDB" id="A0A6C2YWJ8"/>
<proteinExistence type="predicted"/>
<evidence type="ECO:0000313" key="1">
    <source>
        <dbReference type="EMBL" id="VIP05523.1"/>
    </source>
</evidence>
<dbReference type="Proteomes" id="UP000464378">
    <property type="component" value="Chromosome"/>
</dbReference>
<name>A0A6C2YWJ8_9BACT</name>
<accession>A0A6C2YWJ8</accession>
<dbReference type="EMBL" id="LR586016">
    <property type="protein sequence ID" value="VIP05523.1"/>
    <property type="molecule type" value="Genomic_DNA"/>
</dbReference>
<dbReference type="RefSeq" id="WP_162660587.1">
    <property type="nucleotide sequence ID" value="NZ_LR593887.1"/>
</dbReference>
<keyword evidence="2" id="KW-1185">Reference proteome</keyword>